<proteinExistence type="predicted"/>
<evidence type="ECO:0000313" key="2">
    <source>
        <dbReference type="Proteomes" id="UP000275078"/>
    </source>
</evidence>
<dbReference type="InterPro" id="IPR036412">
    <property type="entry name" value="HAD-like_sf"/>
</dbReference>
<dbReference type="GO" id="GO:0009166">
    <property type="term" value="P:nucleotide catabolic process"/>
    <property type="evidence" value="ECO:0007669"/>
    <property type="project" value="TreeGrafter"/>
</dbReference>
<keyword evidence="2" id="KW-1185">Reference proteome</keyword>
<gene>
    <name evidence="1" type="ORF">BJ508DRAFT_414309</name>
</gene>
<dbReference type="SUPFAM" id="SSF56784">
    <property type="entry name" value="HAD-like"/>
    <property type="match status" value="1"/>
</dbReference>
<dbReference type="SFLD" id="SFLDG01132">
    <property type="entry name" value="C1.5.3:_5'-Nucleotidase_Like"/>
    <property type="match status" value="1"/>
</dbReference>
<dbReference type="OrthoDB" id="1065058at2759"/>
<reference evidence="1 2" key="1">
    <citation type="journal article" date="2018" name="Nat. Ecol. Evol.">
        <title>Pezizomycetes genomes reveal the molecular basis of ectomycorrhizal truffle lifestyle.</title>
        <authorList>
            <person name="Murat C."/>
            <person name="Payen T."/>
            <person name="Noel B."/>
            <person name="Kuo A."/>
            <person name="Morin E."/>
            <person name="Chen J."/>
            <person name="Kohler A."/>
            <person name="Krizsan K."/>
            <person name="Balestrini R."/>
            <person name="Da Silva C."/>
            <person name="Montanini B."/>
            <person name="Hainaut M."/>
            <person name="Levati E."/>
            <person name="Barry K.W."/>
            <person name="Belfiori B."/>
            <person name="Cichocki N."/>
            <person name="Clum A."/>
            <person name="Dockter R.B."/>
            <person name="Fauchery L."/>
            <person name="Guy J."/>
            <person name="Iotti M."/>
            <person name="Le Tacon F."/>
            <person name="Lindquist E.A."/>
            <person name="Lipzen A."/>
            <person name="Malagnac F."/>
            <person name="Mello A."/>
            <person name="Molinier V."/>
            <person name="Miyauchi S."/>
            <person name="Poulain J."/>
            <person name="Riccioni C."/>
            <person name="Rubini A."/>
            <person name="Sitrit Y."/>
            <person name="Splivallo R."/>
            <person name="Traeger S."/>
            <person name="Wang M."/>
            <person name="Zifcakova L."/>
            <person name="Wipf D."/>
            <person name="Zambonelli A."/>
            <person name="Paolocci F."/>
            <person name="Nowrousian M."/>
            <person name="Ottonello S."/>
            <person name="Baldrian P."/>
            <person name="Spatafora J.W."/>
            <person name="Henrissat B."/>
            <person name="Nagy L.G."/>
            <person name="Aury J.M."/>
            <person name="Wincker P."/>
            <person name="Grigoriev I.V."/>
            <person name="Bonfante P."/>
            <person name="Martin F.M."/>
        </authorList>
    </citation>
    <scope>NUCLEOTIDE SEQUENCE [LARGE SCALE GENOMIC DNA]</scope>
    <source>
        <strain evidence="1 2">RN42</strain>
    </source>
</reference>
<dbReference type="Gene3D" id="3.40.50.1000">
    <property type="entry name" value="HAD superfamily/HAD-like"/>
    <property type="match status" value="1"/>
</dbReference>
<dbReference type="Proteomes" id="UP000275078">
    <property type="component" value="Unassembled WGS sequence"/>
</dbReference>
<dbReference type="SFLD" id="SFLDS00003">
    <property type="entry name" value="Haloacid_Dehalogenase"/>
    <property type="match status" value="1"/>
</dbReference>
<dbReference type="GO" id="GO:0006206">
    <property type="term" value="P:pyrimidine nucleobase metabolic process"/>
    <property type="evidence" value="ECO:0007669"/>
    <property type="project" value="TreeGrafter"/>
</dbReference>
<name>A0A3N4I984_ASCIM</name>
<accession>A0A3N4I984</accession>
<dbReference type="SFLD" id="SFLDG01129">
    <property type="entry name" value="C1.5:_HAD__Beta-PGM__Phosphata"/>
    <property type="match status" value="1"/>
</dbReference>
<dbReference type="NCBIfam" id="TIGR01993">
    <property type="entry name" value="Pyr-5-nucltdase"/>
    <property type="match status" value="1"/>
</dbReference>
<protein>
    <submittedName>
        <fullName evidence="1">Pyrimidine 5-nucleotidase</fullName>
    </submittedName>
</protein>
<dbReference type="InterPro" id="IPR052791">
    <property type="entry name" value="SSM1_domain"/>
</dbReference>
<sequence length="259" mass="29462">MSTNNPINVNGASPAPTTDEKPVFFFDIDNCLYSRSYKIHDLMKTLITDYFTRELSLPKENAEHLHLTYYRSYGLAIEGLVRHHSIDPLDYNTQVDDALPLEQVFTEPDLKLREFLLELKKKNNCRLWLFTNAYINHARRVIKLLGLGPIGTDEDCIFEGVTFCDYGKIGTLANGEGELICKPKGAMFRKAMEEAGIKDVSKCYFVDDSYINCSGAVQSGWTHTAHLLEPEDPLPKVPAAPHVIRSLYELKDVFPELWK</sequence>
<dbReference type="STRING" id="1160509.A0A3N4I984"/>
<dbReference type="PANTHER" id="PTHR47438:SF1">
    <property type="entry name" value="PHOSPHATE METABOLISM PROTEIN 8-RELATED"/>
    <property type="match status" value="1"/>
</dbReference>
<organism evidence="1 2">
    <name type="scientific">Ascobolus immersus RN42</name>
    <dbReference type="NCBI Taxonomy" id="1160509"/>
    <lineage>
        <taxon>Eukaryota</taxon>
        <taxon>Fungi</taxon>
        <taxon>Dikarya</taxon>
        <taxon>Ascomycota</taxon>
        <taxon>Pezizomycotina</taxon>
        <taxon>Pezizomycetes</taxon>
        <taxon>Pezizales</taxon>
        <taxon>Ascobolaceae</taxon>
        <taxon>Ascobolus</taxon>
    </lineage>
</organism>
<dbReference type="PANTHER" id="PTHR47438">
    <property type="entry name" value="PHOSPHATE METABOLISM PROTEIN 8-RELATED"/>
    <property type="match status" value="1"/>
</dbReference>
<dbReference type="GO" id="GO:0008252">
    <property type="term" value="F:nucleotidase activity"/>
    <property type="evidence" value="ECO:0007669"/>
    <property type="project" value="TreeGrafter"/>
</dbReference>
<dbReference type="Gene3D" id="1.10.150.450">
    <property type="match status" value="1"/>
</dbReference>
<dbReference type="Pfam" id="PF00702">
    <property type="entry name" value="Hydrolase"/>
    <property type="match status" value="1"/>
</dbReference>
<dbReference type="NCBIfam" id="TIGR01509">
    <property type="entry name" value="HAD-SF-IA-v3"/>
    <property type="match status" value="1"/>
</dbReference>
<dbReference type="InterPro" id="IPR023214">
    <property type="entry name" value="HAD_sf"/>
</dbReference>
<evidence type="ECO:0000313" key="1">
    <source>
        <dbReference type="EMBL" id="RPA82037.1"/>
    </source>
</evidence>
<dbReference type="InterPro" id="IPR006439">
    <property type="entry name" value="HAD-SF_hydro_IA"/>
</dbReference>
<dbReference type="AlphaFoldDB" id="A0A3N4I984"/>
<dbReference type="InterPro" id="IPR010237">
    <property type="entry name" value="Pyr-5-nucltdase"/>
</dbReference>
<dbReference type="EMBL" id="ML119674">
    <property type="protein sequence ID" value="RPA82037.1"/>
    <property type="molecule type" value="Genomic_DNA"/>
</dbReference>